<dbReference type="Proteomes" id="UP000091857">
    <property type="component" value="Chromosome 8"/>
</dbReference>
<dbReference type="STRING" id="3983.A0A2C9VFS4"/>
<comment type="caution">
    <text evidence="1">The sequence shown here is derived from an EMBL/GenBank/DDBJ whole genome shotgun (WGS) entry which is preliminary data.</text>
</comment>
<dbReference type="EMBL" id="CM004394">
    <property type="protein sequence ID" value="OAY43176.1"/>
    <property type="molecule type" value="Genomic_DNA"/>
</dbReference>
<dbReference type="PANTHER" id="PTHR36616:SF5">
    <property type="entry name" value="DIS3-EXONUCLEASE-LIKE PROTEIN"/>
    <property type="match status" value="1"/>
</dbReference>
<evidence type="ECO:0000313" key="1">
    <source>
        <dbReference type="EMBL" id="OAY43176.1"/>
    </source>
</evidence>
<dbReference type="PANTHER" id="PTHR36616">
    <property type="entry name" value="BNAC07G32700D PROTEIN"/>
    <property type="match status" value="1"/>
</dbReference>
<organism evidence="1 2">
    <name type="scientific">Manihot esculenta</name>
    <name type="common">Cassava</name>
    <name type="synonym">Jatropha manihot</name>
    <dbReference type="NCBI Taxonomy" id="3983"/>
    <lineage>
        <taxon>Eukaryota</taxon>
        <taxon>Viridiplantae</taxon>
        <taxon>Streptophyta</taxon>
        <taxon>Embryophyta</taxon>
        <taxon>Tracheophyta</taxon>
        <taxon>Spermatophyta</taxon>
        <taxon>Magnoliopsida</taxon>
        <taxon>eudicotyledons</taxon>
        <taxon>Gunneridae</taxon>
        <taxon>Pentapetalae</taxon>
        <taxon>rosids</taxon>
        <taxon>fabids</taxon>
        <taxon>Malpighiales</taxon>
        <taxon>Euphorbiaceae</taxon>
        <taxon>Crotonoideae</taxon>
        <taxon>Manihoteae</taxon>
        <taxon>Manihot</taxon>
    </lineage>
</organism>
<keyword evidence="2" id="KW-1185">Reference proteome</keyword>
<gene>
    <name evidence="1" type="ORF">MANES_08G048600v8</name>
</gene>
<name>A0A2C9VFS4_MANES</name>
<accession>A0A2C9VFS4</accession>
<sequence>MLQLFFAVAFSAVPLTLYIPPIRSFNLFVEIVEDLLRQSALYSFRLYPRLRLVFSRIFSNLFHSSR</sequence>
<dbReference type="Gramene" id="Manes.08G048600.1.v8.1">
    <property type="protein sequence ID" value="Manes.08G048600.1.v8.1.CDS.1"/>
    <property type="gene ID" value="Manes.08G048600.v8.1"/>
</dbReference>
<evidence type="ECO:0000313" key="2">
    <source>
        <dbReference type="Proteomes" id="UP000091857"/>
    </source>
</evidence>
<proteinExistence type="predicted"/>
<dbReference type="AlphaFoldDB" id="A0A2C9VFS4"/>
<protein>
    <submittedName>
        <fullName evidence="1">Uncharacterized protein</fullName>
    </submittedName>
</protein>
<reference evidence="2" key="1">
    <citation type="journal article" date="2016" name="Nat. Biotechnol.">
        <title>Sequencing wild and cultivated cassava and related species reveals extensive interspecific hybridization and genetic diversity.</title>
        <authorList>
            <person name="Bredeson J.V."/>
            <person name="Lyons J.B."/>
            <person name="Prochnik S.E."/>
            <person name="Wu G.A."/>
            <person name="Ha C.M."/>
            <person name="Edsinger-Gonzales E."/>
            <person name="Grimwood J."/>
            <person name="Schmutz J."/>
            <person name="Rabbi I.Y."/>
            <person name="Egesi C."/>
            <person name="Nauluvula P."/>
            <person name="Lebot V."/>
            <person name="Ndunguru J."/>
            <person name="Mkamilo G."/>
            <person name="Bart R.S."/>
            <person name="Setter T.L."/>
            <person name="Gleadow R.M."/>
            <person name="Kulakow P."/>
            <person name="Ferguson M.E."/>
            <person name="Rounsley S."/>
            <person name="Rokhsar D.S."/>
        </authorList>
    </citation>
    <scope>NUCLEOTIDE SEQUENCE [LARGE SCALE GENOMIC DNA]</scope>
    <source>
        <strain evidence="2">cv. AM560-2</strain>
    </source>
</reference>